<name>A0A8K0DQQ8_IGNLU</name>
<evidence type="ECO:0000313" key="3">
    <source>
        <dbReference type="Proteomes" id="UP000801492"/>
    </source>
</evidence>
<evidence type="ECO:0000313" key="2">
    <source>
        <dbReference type="EMBL" id="KAF2904735.1"/>
    </source>
</evidence>
<gene>
    <name evidence="2" type="ORF">ILUMI_01438</name>
</gene>
<reference evidence="2" key="1">
    <citation type="submission" date="2019-08" db="EMBL/GenBank/DDBJ databases">
        <title>The genome of the North American firefly Photinus pyralis.</title>
        <authorList>
            <consortium name="Photinus pyralis genome working group"/>
            <person name="Fallon T.R."/>
            <person name="Sander Lower S.E."/>
            <person name="Weng J.-K."/>
        </authorList>
    </citation>
    <scope>NUCLEOTIDE SEQUENCE</scope>
    <source>
        <strain evidence="2">TRF0915ILg1</strain>
        <tissue evidence="2">Whole body</tissue>
    </source>
</reference>
<feature type="region of interest" description="Disordered" evidence="1">
    <location>
        <begin position="1"/>
        <end position="28"/>
    </location>
</feature>
<organism evidence="2 3">
    <name type="scientific">Ignelater luminosus</name>
    <name type="common">Cucubano</name>
    <name type="synonym">Pyrophorus luminosus</name>
    <dbReference type="NCBI Taxonomy" id="2038154"/>
    <lineage>
        <taxon>Eukaryota</taxon>
        <taxon>Metazoa</taxon>
        <taxon>Ecdysozoa</taxon>
        <taxon>Arthropoda</taxon>
        <taxon>Hexapoda</taxon>
        <taxon>Insecta</taxon>
        <taxon>Pterygota</taxon>
        <taxon>Neoptera</taxon>
        <taxon>Endopterygota</taxon>
        <taxon>Coleoptera</taxon>
        <taxon>Polyphaga</taxon>
        <taxon>Elateriformia</taxon>
        <taxon>Elateroidea</taxon>
        <taxon>Elateridae</taxon>
        <taxon>Agrypninae</taxon>
        <taxon>Pyrophorini</taxon>
        <taxon>Ignelater</taxon>
    </lineage>
</organism>
<accession>A0A8K0DQQ8</accession>
<evidence type="ECO:0000256" key="1">
    <source>
        <dbReference type="SAM" id="MobiDB-lite"/>
    </source>
</evidence>
<sequence>MSGSSSSKEDGNDENYYSNAEDETNDNSDIKSDVYWIAHLQAPTRKTTEKEENRRENTMVYRRNNGRKLVQVCRKMFLNNTGLERFTIES</sequence>
<dbReference type="OrthoDB" id="6772146at2759"/>
<comment type="caution">
    <text evidence="2">The sequence shown here is derived from an EMBL/GenBank/DDBJ whole genome shotgun (WGS) entry which is preliminary data.</text>
</comment>
<dbReference type="Proteomes" id="UP000801492">
    <property type="component" value="Unassembled WGS sequence"/>
</dbReference>
<dbReference type="AlphaFoldDB" id="A0A8K0DQQ8"/>
<proteinExistence type="predicted"/>
<dbReference type="EMBL" id="VTPC01000691">
    <property type="protein sequence ID" value="KAF2904735.1"/>
    <property type="molecule type" value="Genomic_DNA"/>
</dbReference>
<keyword evidence="3" id="KW-1185">Reference proteome</keyword>
<protein>
    <submittedName>
        <fullName evidence="2">Uncharacterized protein</fullName>
    </submittedName>
</protein>